<evidence type="ECO:0000313" key="3">
    <source>
        <dbReference type="EMBL" id="SET64213.1"/>
    </source>
</evidence>
<keyword evidence="2" id="KW-1133">Transmembrane helix</keyword>
<dbReference type="EMBL" id="FOHX01000003">
    <property type="protein sequence ID" value="SET64213.1"/>
    <property type="molecule type" value="Genomic_DNA"/>
</dbReference>
<evidence type="ECO:0000256" key="1">
    <source>
        <dbReference type="SAM" id="MobiDB-lite"/>
    </source>
</evidence>
<keyword evidence="2" id="KW-0472">Membrane</keyword>
<organism evidence="3 4">
    <name type="scientific">Nonomuraea wenchangensis</name>
    <dbReference type="NCBI Taxonomy" id="568860"/>
    <lineage>
        <taxon>Bacteria</taxon>
        <taxon>Bacillati</taxon>
        <taxon>Actinomycetota</taxon>
        <taxon>Actinomycetes</taxon>
        <taxon>Streptosporangiales</taxon>
        <taxon>Streptosporangiaceae</taxon>
        <taxon>Nonomuraea</taxon>
    </lineage>
</organism>
<gene>
    <name evidence="3" type="ORF">SAMN05421811_103696</name>
</gene>
<dbReference type="AlphaFoldDB" id="A0A1I0G0N1"/>
<protein>
    <recommendedName>
        <fullName evidence="5">DUF4352 domain-containing protein</fullName>
    </recommendedName>
</protein>
<dbReference type="OrthoDB" id="3530951at2"/>
<keyword evidence="2" id="KW-0812">Transmembrane</keyword>
<dbReference type="STRING" id="568860.SAMN05421811_103696"/>
<dbReference type="RefSeq" id="WP_091080364.1">
    <property type="nucleotide sequence ID" value="NZ_FOHX01000003.1"/>
</dbReference>
<keyword evidence="4" id="KW-1185">Reference proteome</keyword>
<accession>A0A1I0G0N1</accession>
<dbReference type="Proteomes" id="UP000199361">
    <property type="component" value="Unassembled WGS sequence"/>
</dbReference>
<reference evidence="3 4" key="1">
    <citation type="submission" date="2016-10" db="EMBL/GenBank/DDBJ databases">
        <authorList>
            <person name="de Groot N.N."/>
        </authorList>
    </citation>
    <scope>NUCLEOTIDE SEQUENCE [LARGE SCALE GENOMIC DNA]</scope>
    <source>
        <strain evidence="3 4">CGMCC 4.5598</strain>
    </source>
</reference>
<evidence type="ECO:0000313" key="4">
    <source>
        <dbReference type="Proteomes" id="UP000199361"/>
    </source>
</evidence>
<evidence type="ECO:0000256" key="2">
    <source>
        <dbReference type="SAM" id="Phobius"/>
    </source>
</evidence>
<name>A0A1I0G0N1_9ACTN</name>
<evidence type="ECO:0008006" key="5">
    <source>
        <dbReference type="Google" id="ProtNLM"/>
    </source>
</evidence>
<feature type="transmembrane region" description="Helical" evidence="2">
    <location>
        <begin position="25"/>
        <end position="45"/>
    </location>
</feature>
<feature type="region of interest" description="Disordered" evidence="1">
    <location>
        <begin position="1"/>
        <end position="22"/>
    </location>
</feature>
<sequence>MTATEPRAAALPQPGGPPAGRRPGLGARLLAVAAGVLLIAGAMGLQTLKLRPAEVADPIVYTGSKGEDVDARRFTLRLDSIAAAKALQGSSKTIATDNVFLVVAASAKSSLKPYHLATPVLVTAGGKRFEATDRVDRSVTLSNTFVQPDIWVSGRFYFEVPASALPGASVRFSLPQQGVVLEPYRPEVEIDLGLDDESARKLVASAQDVYPTVKK</sequence>
<proteinExistence type="predicted"/>